<dbReference type="Pfam" id="PF03466">
    <property type="entry name" value="LysR_substrate"/>
    <property type="match status" value="1"/>
</dbReference>
<reference evidence="6 7" key="1">
    <citation type="submission" date="2018-01" db="EMBL/GenBank/DDBJ databases">
        <title>Halomonas endophytica sp. nov., isolated from storage liquid in the stems of Populus euphratica.</title>
        <authorList>
            <person name="Chen C."/>
        </authorList>
    </citation>
    <scope>NUCLEOTIDE SEQUENCE [LARGE SCALE GENOMIC DNA]</scope>
    <source>
        <strain evidence="6 7">MC28</strain>
    </source>
</reference>
<protein>
    <submittedName>
        <fullName evidence="6">LysR family transcriptional regulator</fullName>
    </submittedName>
</protein>
<name>A0A2N7UA92_9GAMM</name>
<dbReference type="Pfam" id="PF00126">
    <property type="entry name" value="HTH_1"/>
    <property type="match status" value="1"/>
</dbReference>
<evidence type="ECO:0000313" key="6">
    <source>
        <dbReference type="EMBL" id="PMR77364.1"/>
    </source>
</evidence>
<organism evidence="6 7">
    <name type="scientific">Billgrantia endophytica</name>
    <dbReference type="NCBI Taxonomy" id="2033802"/>
    <lineage>
        <taxon>Bacteria</taxon>
        <taxon>Pseudomonadati</taxon>
        <taxon>Pseudomonadota</taxon>
        <taxon>Gammaproteobacteria</taxon>
        <taxon>Oceanospirillales</taxon>
        <taxon>Halomonadaceae</taxon>
        <taxon>Billgrantia</taxon>
    </lineage>
</organism>
<dbReference type="InterPro" id="IPR036390">
    <property type="entry name" value="WH_DNA-bd_sf"/>
</dbReference>
<dbReference type="Gene3D" id="3.40.190.290">
    <property type="match status" value="1"/>
</dbReference>
<dbReference type="InterPro" id="IPR036388">
    <property type="entry name" value="WH-like_DNA-bd_sf"/>
</dbReference>
<proteinExistence type="inferred from homology"/>
<gene>
    <name evidence="6" type="ORF">C1H69_02165</name>
</gene>
<dbReference type="Proteomes" id="UP000235803">
    <property type="component" value="Unassembled WGS sequence"/>
</dbReference>
<evidence type="ECO:0000256" key="2">
    <source>
        <dbReference type="ARBA" id="ARBA00023015"/>
    </source>
</evidence>
<keyword evidence="7" id="KW-1185">Reference proteome</keyword>
<dbReference type="PANTHER" id="PTHR30537:SF66">
    <property type="entry name" value="IRON-REGULATED VIRULENCE REGULATORY PROTEIN IRGB"/>
    <property type="match status" value="1"/>
</dbReference>
<dbReference type="FunFam" id="1.10.10.10:FF:000001">
    <property type="entry name" value="LysR family transcriptional regulator"/>
    <property type="match status" value="1"/>
</dbReference>
<dbReference type="GO" id="GO:0006351">
    <property type="term" value="P:DNA-templated transcription"/>
    <property type="evidence" value="ECO:0007669"/>
    <property type="project" value="TreeGrafter"/>
</dbReference>
<dbReference type="RefSeq" id="WP_102651777.1">
    <property type="nucleotide sequence ID" value="NZ_PNRF01000007.1"/>
</dbReference>
<dbReference type="PANTHER" id="PTHR30537">
    <property type="entry name" value="HTH-TYPE TRANSCRIPTIONAL REGULATOR"/>
    <property type="match status" value="1"/>
</dbReference>
<keyword evidence="3" id="KW-0238">DNA-binding</keyword>
<dbReference type="PROSITE" id="PS50931">
    <property type="entry name" value="HTH_LYSR"/>
    <property type="match status" value="1"/>
</dbReference>
<evidence type="ECO:0000313" key="7">
    <source>
        <dbReference type="Proteomes" id="UP000235803"/>
    </source>
</evidence>
<dbReference type="Gene3D" id="1.10.10.10">
    <property type="entry name" value="Winged helix-like DNA-binding domain superfamily/Winged helix DNA-binding domain"/>
    <property type="match status" value="1"/>
</dbReference>
<dbReference type="GO" id="GO:0003700">
    <property type="term" value="F:DNA-binding transcription factor activity"/>
    <property type="evidence" value="ECO:0007669"/>
    <property type="project" value="InterPro"/>
</dbReference>
<evidence type="ECO:0000259" key="5">
    <source>
        <dbReference type="PROSITE" id="PS50931"/>
    </source>
</evidence>
<dbReference type="SUPFAM" id="SSF46785">
    <property type="entry name" value="Winged helix' DNA-binding domain"/>
    <property type="match status" value="1"/>
</dbReference>
<keyword evidence="4" id="KW-0804">Transcription</keyword>
<dbReference type="AlphaFoldDB" id="A0A2N7UA92"/>
<dbReference type="InterPro" id="IPR005119">
    <property type="entry name" value="LysR_subst-bd"/>
</dbReference>
<dbReference type="SUPFAM" id="SSF53850">
    <property type="entry name" value="Periplasmic binding protein-like II"/>
    <property type="match status" value="1"/>
</dbReference>
<evidence type="ECO:0000256" key="1">
    <source>
        <dbReference type="ARBA" id="ARBA00009437"/>
    </source>
</evidence>
<dbReference type="InterPro" id="IPR000847">
    <property type="entry name" value="LysR_HTH_N"/>
</dbReference>
<dbReference type="OrthoDB" id="6183733at2"/>
<keyword evidence="2" id="KW-0805">Transcription regulation</keyword>
<dbReference type="InterPro" id="IPR058163">
    <property type="entry name" value="LysR-type_TF_proteobact-type"/>
</dbReference>
<dbReference type="EMBL" id="PNRF01000007">
    <property type="protein sequence ID" value="PMR77364.1"/>
    <property type="molecule type" value="Genomic_DNA"/>
</dbReference>
<accession>A0A2N7UA92</accession>
<evidence type="ECO:0000256" key="3">
    <source>
        <dbReference type="ARBA" id="ARBA00023125"/>
    </source>
</evidence>
<evidence type="ECO:0000256" key="4">
    <source>
        <dbReference type="ARBA" id="ARBA00023163"/>
    </source>
</evidence>
<comment type="similarity">
    <text evidence="1">Belongs to the LysR transcriptional regulatory family.</text>
</comment>
<dbReference type="GO" id="GO:0043565">
    <property type="term" value="F:sequence-specific DNA binding"/>
    <property type="evidence" value="ECO:0007669"/>
    <property type="project" value="TreeGrafter"/>
</dbReference>
<feature type="domain" description="HTH lysR-type" evidence="5">
    <location>
        <begin position="1"/>
        <end position="59"/>
    </location>
</feature>
<sequence>MYDLAELTSFVHVMQSGSLTRSAQELGLAKSTLSRRIAQLENQLGQPLLRRQSNRLLPTEAGQLFYGYCQQIIELAEQGQHALDELRQEVSGELVVATHNALARSWLCDQLMVFMADHPGIRLTLQTRQHPPLDTDSQAVFLWLGEVPKTVLRQETLAWLGRGLYAHPDHLARCGAPAHPKELARHAWVDLLGDTEHGLVLHHPDEGEYFFQPPDSRFQVDQHVLHGDAIAHGQGMGIMPHWLAARREAFHPGSLQRCLPEWSAPPVPVTLLHAYGHRPRKVTALLCHLRQNLPGEWRNQPPRLQSDIFRHPKMATA</sequence>
<comment type="caution">
    <text evidence="6">The sequence shown here is derived from an EMBL/GenBank/DDBJ whole genome shotgun (WGS) entry which is preliminary data.</text>
</comment>